<organism evidence="1 2">
    <name type="scientific">Prunus persica</name>
    <name type="common">Peach</name>
    <name type="synonym">Amygdalus persica</name>
    <dbReference type="NCBI Taxonomy" id="3760"/>
    <lineage>
        <taxon>Eukaryota</taxon>
        <taxon>Viridiplantae</taxon>
        <taxon>Streptophyta</taxon>
        <taxon>Embryophyta</taxon>
        <taxon>Tracheophyta</taxon>
        <taxon>Spermatophyta</taxon>
        <taxon>Magnoliopsida</taxon>
        <taxon>eudicotyledons</taxon>
        <taxon>Gunneridae</taxon>
        <taxon>Pentapetalae</taxon>
        <taxon>rosids</taxon>
        <taxon>fabids</taxon>
        <taxon>Rosales</taxon>
        <taxon>Rosaceae</taxon>
        <taxon>Amygdaloideae</taxon>
        <taxon>Amygdaleae</taxon>
        <taxon>Prunus</taxon>
    </lineage>
</organism>
<gene>
    <name evidence="1" type="ORF">PRUPE_6G310700</name>
</gene>
<dbReference type="Proteomes" id="UP000006882">
    <property type="component" value="Chromosome G6"/>
</dbReference>
<keyword evidence="2" id="KW-1185">Reference proteome</keyword>
<dbReference type="EMBL" id="CM007656">
    <property type="protein sequence ID" value="ONI04237.1"/>
    <property type="molecule type" value="Genomic_DNA"/>
</dbReference>
<accession>A0A251NY66</accession>
<reference evidence="1 2" key="1">
    <citation type="journal article" date="2013" name="Nat. Genet.">
        <title>The high-quality draft genome of peach (Prunus persica) identifies unique patterns of genetic diversity, domestication and genome evolution.</title>
        <authorList>
            <consortium name="International Peach Genome Initiative"/>
            <person name="Verde I."/>
            <person name="Abbott A.G."/>
            <person name="Scalabrin S."/>
            <person name="Jung S."/>
            <person name="Shu S."/>
            <person name="Marroni F."/>
            <person name="Zhebentyayeva T."/>
            <person name="Dettori M.T."/>
            <person name="Grimwood J."/>
            <person name="Cattonaro F."/>
            <person name="Zuccolo A."/>
            <person name="Rossini L."/>
            <person name="Jenkins J."/>
            <person name="Vendramin E."/>
            <person name="Meisel L.A."/>
            <person name="Decroocq V."/>
            <person name="Sosinski B."/>
            <person name="Prochnik S."/>
            <person name="Mitros T."/>
            <person name="Policriti A."/>
            <person name="Cipriani G."/>
            <person name="Dondini L."/>
            <person name="Ficklin S."/>
            <person name="Goodstein D.M."/>
            <person name="Xuan P."/>
            <person name="Del Fabbro C."/>
            <person name="Aramini V."/>
            <person name="Copetti D."/>
            <person name="Gonzalez S."/>
            <person name="Horner D.S."/>
            <person name="Falchi R."/>
            <person name="Lucas S."/>
            <person name="Mica E."/>
            <person name="Maldonado J."/>
            <person name="Lazzari B."/>
            <person name="Bielenberg D."/>
            <person name="Pirona R."/>
            <person name="Miculan M."/>
            <person name="Barakat A."/>
            <person name="Testolin R."/>
            <person name="Stella A."/>
            <person name="Tartarini S."/>
            <person name="Tonutti P."/>
            <person name="Arus P."/>
            <person name="Orellana A."/>
            <person name="Wells C."/>
            <person name="Main D."/>
            <person name="Vizzotto G."/>
            <person name="Silva H."/>
            <person name="Salamini F."/>
            <person name="Schmutz J."/>
            <person name="Morgante M."/>
            <person name="Rokhsar D.S."/>
        </authorList>
    </citation>
    <scope>NUCLEOTIDE SEQUENCE [LARGE SCALE GENOMIC DNA]</scope>
    <source>
        <strain evidence="2">cv. Nemared</strain>
    </source>
</reference>
<name>A0A251NY66_PRUPE</name>
<dbReference type="Gramene" id="ONI04237">
    <property type="protein sequence ID" value="ONI04237"/>
    <property type="gene ID" value="PRUPE_6G310700"/>
</dbReference>
<protein>
    <submittedName>
        <fullName evidence="1">Uncharacterized protein</fullName>
    </submittedName>
</protein>
<sequence length="71" mass="8590">MIDCFKKQSHYVSELVQASLRIWSPVFGFLYYIRVDQEDFCFCFIKNPAFKMVYPLCVSLPEYIVLWWHSL</sequence>
<evidence type="ECO:0000313" key="2">
    <source>
        <dbReference type="Proteomes" id="UP000006882"/>
    </source>
</evidence>
<proteinExistence type="predicted"/>
<evidence type="ECO:0000313" key="1">
    <source>
        <dbReference type="EMBL" id="ONI04237.1"/>
    </source>
</evidence>
<dbReference type="AlphaFoldDB" id="A0A251NY66"/>